<dbReference type="PRINTS" id="PR00032">
    <property type="entry name" value="HTHARAC"/>
</dbReference>
<dbReference type="EMBL" id="JASCIR010000012">
    <property type="protein sequence ID" value="MDI3387824.1"/>
    <property type="molecule type" value="Genomic_DNA"/>
</dbReference>
<dbReference type="InterPro" id="IPR009057">
    <property type="entry name" value="Homeodomain-like_sf"/>
</dbReference>
<keyword evidence="1" id="KW-0805">Transcription regulation</keyword>
<dbReference type="InterPro" id="IPR035418">
    <property type="entry name" value="AraC-bd_2"/>
</dbReference>
<protein>
    <submittedName>
        <fullName evidence="5">Helix-turn-helix domain-containing protein</fullName>
    </submittedName>
</protein>
<keyword evidence="2" id="KW-0238">DNA-binding</keyword>
<name>A0ABT6RTS1_9ACTN</name>
<dbReference type="Gene3D" id="1.10.10.60">
    <property type="entry name" value="Homeodomain-like"/>
    <property type="match status" value="1"/>
</dbReference>
<sequence>MNPCTAVQASDGSTAVEAVAARDFAEWRRMVSESYVPLQVEEGPGPFVGSIRSLHLDGVLISGLHTSAGRVLRTPKLAAQADRAYYKLSMQLSGSALLVQDGREALLTTGDFTLYDSSRPYTIASDEAYRALVMMFPRSMFDLPVHQVATITGTRISGHDGLGRLVSRFLQNMAGDLDALSGTGGTRLVHSLLGLVSTALAERLELRRQDTAGAHRALAVRARAFIEANLGHSSLSPDEIAGAHFVSTRHLQNVFREEGTTVTAWIRERRLERCRRELCDPINAQIPVSSIAARWGFPDAAHFSRVFKSAYGASPSDCRSH</sequence>
<evidence type="ECO:0000313" key="5">
    <source>
        <dbReference type="EMBL" id="MDI3387824.1"/>
    </source>
</evidence>
<keyword evidence="6" id="KW-1185">Reference proteome</keyword>
<evidence type="ECO:0000313" key="6">
    <source>
        <dbReference type="Proteomes" id="UP001224661"/>
    </source>
</evidence>
<evidence type="ECO:0000256" key="2">
    <source>
        <dbReference type="ARBA" id="ARBA00023125"/>
    </source>
</evidence>
<dbReference type="PANTHER" id="PTHR46796:SF6">
    <property type="entry name" value="ARAC SUBFAMILY"/>
    <property type="match status" value="1"/>
</dbReference>
<dbReference type="Pfam" id="PF14525">
    <property type="entry name" value="AraC_binding_2"/>
    <property type="match status" value="1"/>
</dbReference>
<dbReference type="InterPro" id="IPR050204">
    <property type="entry name" value="AraC_XylS_family_regulators"/>
</dbReference>
<evidence type="ECO:0000256" key="3">
    <source>
        <dbReference type="ARBA" id="ARBA00023163"/>
    </source>
</evidence>
<proteinExistence type="predicted"/>
<dbReference type="PROSITE" id="PS01124">
    <property type="entry name" value="HTH_ARAC_FAMILY_2"/>
    <property type="match status" value="1"/>
</dbReference>
<dbReference type="Proteomes" id="UP001224661">
    <property type="component" value="Unassembled WGS sequence"/>
</dbReference>
<organism evidence="5 6">
    <name type="scientific">Streptomyces solicavernae</name>
    <dbReference type="NCBI Taxonomy" id="3043614"/>
    <lineage>
        <taxon>Bacteria</taxon>
        <taxon>Bacillati</taxon>
        <taxon>Actinomycetota</taxon>
        <taxon>Actinomycetes</taxon>
        <taxon>Kitasatosporales</taxon>
        <taxon>Streptomycetaceae</taxon>
        <taxon>Streptomyces</taxon>
    </lineage>
</organism>
<feature type="domain" description="HTH araC/xylS-type" evidence="4">
    <location>
        <begin position="220"/>
        <end position="321"/>
    </location>
</feature>
<dbReference type="SUPFAM" id="SSF46689">
    <property type="entry name" value="Homeodomain-like"/>
    <property type="match status" value="1"/>
</dbReference>
<dbReference type="InterPro" id="IPR020449">
    <property type="entry name" value="Tscrpt_reg_AraC-type_HTH"/>
</dbReference>
<accession>A0ABT6RTS1</accession>
<gene>
    <name evidence="5" type="ORF">QIS99_16680</name>
</gene>
<keyword evidence="3" id="KW-0804">Transcription</keyword>
<dbReference type="SMART" id="SM00342">
    <property type="entry name" value="HTH_ARAC"/>
    <property type="match status" value="1"/>
</dbReference>
<dbReference type="InterPro" id="IPR018060">
    <property type="entry name" value="HTH_AraC"/>
</dbReference>
<evidence type="ECO:0000259" key="4">
    <source>
        <dbReference type="PROSITE" id="PS01124"/>
    </source>
</evidence>
<dbReference type="Pfam" id="PF12833">
    <property type="entry name" value="HTH_18"/>
    <property type="match status" value="1"/>
</dbReference>
<reference evidence="5 6" key="1">
    <citation type="submission" date="2023-05" db="EMBL/GenBank/DDBJ databases">
        <title>Draft genome sequence of Streptomyces sp. B-S-A8 isolated from a cave soil in Thailand.</title>
        <authorList>
            <person name="Chamroensaksri N."/>
            <person name="Muangham S."/>
        </authorList>
    </citation>
    <scope>NUCLEOTIDE SEQUENCE [LARGE SCALE GENOMIC DNA]</scope>
    <source>
        <strain evidence="5 6">B-S-A8</strain>
    </source>
</reference>
<dbReference type="PANTHER" id="PTHR46796">
    <property type="entry name" value="HTH-TYPE TRANSCRIPTIONAL ACTIVATOR RHAS-RELATED"/>
    <property type="match status" value="1"/>
</dbReference>
<evidence type="ECO:0000256" key="1">
    <source>
        <dbReference type="ARBA" id="ARBA00023015"/>
    </source>
</evidence>
<comment type="caution">
    <text evidence="5">The sequence shown here is derived from an EMBL/GenBank/DDBJ whole genome shotgun (WGS) entry which is preliminary data.</text>
</comment>
<dbReference type="RefSeq" id="WP_282514173.1">
    <property type="nucleotide sequence ID" value="NZ_JASCIR010000012.1"/>
</dbReference>